<dbReference type="InterPro" id="IPR036433">
    <property type="entry name" value="EF1B_G_C_sf"/>
</dbReference>
<comment type="caution">
    <text evidence="3">The sequence shown here is derived from an EMBL/GenBank/DDBJ whole genome shotgun (WGS) entry which is preliminary data.</text>
</comment>
<protein>
    <submittedName>
        <fullName evidence="3">Elongation factor 1-gamma (EF-1-gamma), putative</fullName>
    </submittedName>
</protein>
<dbReference type="EMBL" id="AAHK01001076">
    <property type="protein sequence ID" value="EAN87179.1"/>
    <property type="molecule type" value="Genomic_DNA"/>
</dbReference>
<organism evidence="3 4">
    <name type="scientific">Trypanosoma cruzi (strain CL Brener)</name>
    <dbReference type="NCBI Taxonomy" id="353153"/>
    <lineage>
        <taxon>Eukaryota</taxon>
        <taxon>Discoba</taxon>
        <taxon>Euglenozoa</taxon>
        <taxon>Kinetoplastea</taxon>
        <taxon>Metakinetoplastina</taxon>
        <taxon>Trypanosomatida</taxon>
        <taxon>Trypanosomatidae</taxon>
        <taxon>Trypanosoma</taxon>
        <taxon>Schizotrypanum</taxon>
    </lineage>
</organism>
<dbReference type="RefSeq" id="XP_809030.1">
    <property type="nucleotide sequence ID" value="XM_803937.1"/>
</dbReference>
<dbReference type="PaxDb" id="353153-Q4D3S8"/>
<dbReference type="KEGG" id="tcr:507937.40"/>
<dbReference type="PROSITE" id="PS50040">
    <property type="entry name" value="EF1G_C"/>
    <property type="match status" value="1"/>
</dbReference>
<evidence type="ECO:0000256" key="1">
    <source>
        <dbReference type="PROSITE-ProRule" id="PRU00519"/>
    </source>
</evidence>
<evidence type="ECO:0000313" key="4">
    <source>
        <dbReference type="Proteomes" id="UP000002296"/>
    </source>
</evidence>
<evidence type="ECO:0000259" key="2">
    <source>
        <dbReference type="PROSITE" id="PS50040"/>
    </source>
</evidence>
<keyword evidence="1 3" id="KW-0251">Elongation factor</keyword>
<dbReference type="Gene3D" id="3.30.70.1010">
    <property type="entry name" value="Translation elongation factor EF1B, gamma chain, conserved domain"/>
    <property type="match status" value="1"/>
</dbReference>
<feature type="domain" description="EF-1-gamma C-terminal" evidence="2">
    <location>
        <begin position="1"/>
        <end position="94"/>
    </location>
</feature>
<name>Q4D3S8_TRYCC</name>
<dbReference type="GO" id="GO:0003746">
    <property type="term" value="F:translation elongation factor activity"/>
    <property type="evidence" value="ECO:0007669"/>
    <property type="project" value="UniProtKB-UniRule"/>
</dbReference>
<gene>
    <name evidence="3" type="ORF">Tc00.1047053507937.40</name>
</gene>
<dbReference type="InParanoid" id="Q4D3S8"/>
<dbReference type="Proteomes" id="UP000002296">
    <property type="component" value="Unassembled WGS sequence"/>
</dbReference>
<dbReference type="SUPFAM" id="SSF89942">
    <property type="entry name" value="eEF1-gamma domain"/>
    <property type="match status" value="1"/>
</dbReference>
<keyword evidence="4" id="KW-1185">Reference proteome</keyword>
<evidence type="ECO:0000313" key="3">
    <source>
        <dbReference type="EMBL" id="EAN87179.1"/>
    </source>
</evidence>
<dbReference type="STRING" id="353153.Q4D3S8"/>
<keyword evidence="1" id="KW-0648">Protein biosynthesis</keyword>
<dbReference type="AlphaFoldDB" id="Q4D3S8"/>
<dbReference type="InterPro" id="IPR001662">
    <property type="entry name" value="EF1B_G_C"/>
</dbReference>
<dbReference type="GeneID" id="3539579"/>
<accession>Q4D3S8</accession>
<sequence>MQCMTANLNCGWIRRMEHVRQYALGVALMILEERRHDIVALCVLCGGGMPAIVRDVEDTELLDWEEVAYVAAQRERMTAACGGRTRRSRGLCWRGVCSSERGVPVRA</sequence>
<reference evidence="3 4" key="1">
    <citation type="journal article" date="2005" name="Science">
        <title>The genome sequence of Trypanosoma cruzi, etiologic agent of Chagas disease.</title>
        <authorList>
            <person name="El-Sayed N.M."/>
            <person name="Myler P.J."/>
            <person name="Bartholomeu D.C."/>
            <person name="Nilsson D."/>
            <person name="Aggarwal G."/>
            <person name="Tran A.N."/>
            <person name="Ghedin E."/>
            <person name="Worthey E.A."/>
            <person name="Delcher A.L."/>
            <person name="Blandin G."/>
            <person name="Westenberger S.J."/>
            <person name="Caler E."/>
            <person name="Cerqueira G.C."/>
            <person name="Branche C."/>
            <person name="Haas B."/>
            <person name="Anupama A."/>
            <person name="Arner E."/>
            <person name="Aslund L."/>
            <person name="Attipoe P."/>
            <person name="Bontempi E."/>
            <person name="Bringaud F."/>
            <person name="Burton P."/>
            <person name="Cadag E."/>
            <person name="Campbell D.A."/>
            <person name="Carrington M."/>
            <person name="Crabtree J."/>
            <person name="Darban H."/>
            <person name="da Silveira J.F."/>
            <person name="de Jong P."/>
            <person name="Edwards K."/>
            <person name="Englund P.T."/>
            <person name="Fazelina G."/>
            <person name="Feldblyum T."/>
            <person name="Ferella M."/>
            <person name="Frasch A.C."/>
            <person name="Gull K."/>
            <person name="Horn D."/>
            <person name="Hou L."/>
            <person name="Huang Y."/>
            <person name="Kindlund E."/>
            <person name="Klingbeil M."/>
            <person name="Kluge S."/>
            <person name="Koo H."/>
            <person name="Lacerda D."/>
            <person name="Levin M.J."/>
            <person name="Lorenzi H."/>
            <person name="Louie T."/>
            <person name="Machado C.R."/>
            <person name="McCulloch R."/>
            <person name="McKenna A."/>
            <person name="Mizuno Y."/>
            <person name="Mottram J.C."/>
            <person name="Nelson S."/>
            <person name="Ochaya S."/>
            <person name="Osoegawa K."/>
            <person name="Pai G."/>
            <person name="Parsons M."/>
            <person name="Pentony M."/>
            <person name="Pettersson U."/>
            <person name="Pop M."/>
            <person name="Ramirez J.L."/>
            <person name="Rinta J."/>
            <person name="Robertson L."/>
            <person name="Salzberg S.L."/>
            <person name="Sanchez D.O."/>
            <person name="Seyler A."/>
            <person name="Sharma R."/>
            <person name="Shetty J."/>
            <person name="Simpson A.J."/>
            <person name="Sisk E."/>
            <person name="Tammi M.T."/>
            <person name="Tarleton R."/>
            <person name="Teixeira S."/>
            <person name="Van Aken S."/>
            <person name="Vogt C."/>
            <person name="Ward P.N."/>
            <person name="Wickstead B."/>
            <person name="Wortman J."/>
            <person name="White O."/>
            <person name="Fraser C.M."/>
            <person name="Stuart K.D."/>
            <person name="Andersson B."/>
        </authorList>
    </citation>
    <scope>NUCLEOTIDE SEQUENCE [LARGE SCALE GENOMIC DNA]</scope>
    <source>
        <strain evidence="3 4">CL Brener</strain>
    </source>
</reference>
<proteinExistence type="predicted"/>